<evidence type="ECO:0000256" key="1">
    <source>
        <dbReference type="SAM" id="MobiDB-lite"/>
    </source>
</evidence>
<accession>A0ABV8APZ4</accession>
<dbReference type="InterPro" id="IPR025366">
    <property type="entry name" value="DUF4270"/>
</dbReference>
<protein>
    <submittedName>
        <fullName evidence="2">DUF4270 family protein</fullName>
    </submittedName>
</protein>
<feature type="region of interest" description="Disordered" evidence="1">
    <location>
        <begin position="329"/>
        <end position="356"/>
    </location>
</feature>
<organism evidence="2 3">
    <name type="scientific">Algoriphagus namhaensis</name>
    <dbReference type="NCBI Taxonomy" id="915353"/>
    <lineage>
        <taxon>Bacteria</taxon>
        <taxon>Pseudomonadati</taxon>
        <taxon>Bacteroidota</taxon>
        <taxon>Cytophagia</taxon>
        <taxon>Cytophagales</taxon>
        <taxon>Cyclobacteriaceae</taxon>
        <taxon>Algoriphagus</taxon>
    </lineage>
</organism>
<comment type="caution">
    <text evidence="2">The sequence shown here is derived from an EMBL/GenBank/DDBJ whole genome shotgun (WGS) entry which is preliminary data.</text>
</comment>
<name>A0ABV8APZ4_9BACT</name>
<dbReference type="Proteomes" id="UP001595805">
    <property type="component" value="Unassembled WGS sequence"/>
</dbReference>
<sequence>MSLLIISSCSDPSTVGLQLAPENNQIGVFFVEFELDAEVVLLDSFNTTNQSILVVGDEVDPYFGKTRGTGYTRLFLDVFEPRPGVDSKLDSAFFTLDVVSVNGTDLDEPKLFSVHRLSEPILDTLYYNFDELMFEQTPIASYQVTFLESKDTTLRLPVTEEFADELFDKMRRGIEFEDLFQFRDYLPGVAVEIEEGANTTAGINLGFQTGIQVYYSAPGDTVSVEYSITSASSRSFNGVRSDRTGTPTDVVQIPQVAYKTGSKIGMKANLGMVIKVDTSPFDEFLDTLRGITFNQINLELGEIDEVPEGQNPIASLVMNFTDDTNNILTRSRDGQPLTVQRDGQPQLALDPDGNEEPSTIAPAILEYDENEEKYKVQITSYTNAIYRDQIMRKDWLLYGNSPLGGDAFKRSLRQFVMDNNKIKVRVIYSKRN</sequence>
<evidence type="ECO:0000313" key="3">
    <source>
        <dbReference type="Proteomes" id="UP001595805"/>
    </source>
</evidence>
<proteinExistence type="predicted"/>
<evidence type="ECO:0000313" key="2">
    <source>
        <dbReference type="EMBL" id="MFC3879670.1"/>
    </source>
</evidence>
<dbReference type="RefSeq" id="WP_377904308.1">
    <property type="nucleotide sequence ID" value="NZ_JBHRZS010000006.1"/>
</dbReference>
<gene>
    <name evidence="2" type="ORF">ACFOSV_05765</name>
</gene>
<dbReference type="Pfam" id="PF14092">
    <property type="entry name" value="DUF4270"/>
    <property type="match status" value="1"/>
</dbReference>
<keyword evidence="3" id="KW-1185">Reference proteome</keyword>
<reference evidence="3" key="1">
    <citation type="journal article" date="2019" name="Int. J. Syst. Evol. Microbiol.">
        <title>The Global Catalogue of Microorganisms (GCM) 10K type strain sequencing project: providing services to taxonomists for standard genome sequencing and annotation.</title>
        <authorList>
            <consortium name="The Broad Institute Genomics Platform"/>
            <consortium name="The Broad Institute Genome Sequencing Center for Infectious Disease"/>
            <person name="Wu L."/>
            <person name="Ma J."/>
        </authorList>
    </citation>
    <scope>NUCLEOTIDE SEQUENCE [LARGE SCALE GENOMIC DNA]</scope>
    <source>
        <strain evidence="3">CCUG 60523</strain>
    </source>
</reference>
<dbReference type="EMBL" id="JBHRZS010000006">
    <property type="protein sequence ID" value="MFC3879670.1"/>
    <property type="molecule type" value="Genomic_DNA"/>
</dbReference>